<comment type="similarity">
    <text evidence="1">Belongs to the DinB family.</text>
</comment>
<dbReference type="GO" id="GO:0046872">
    <property type="term" value="F:metal ion binding"/>
    <property type="evidence" value="ECO:0007669"/>
    <property type="project" value="UniProtKB-KW"/>
</dbReference>
<name>A0A1B9AG85_9BACI</name>
<accession>A0A1B9AG85</accession>
<dbReference type="SUPFAM" id="SSF109854">
    <property type="entry name" value="DinB/YfiT-like putative metalloenzymes"/>
    <property type="match status" value="1"/>
</dbReference>
<proteinExistence type="inferred from homology"/>
<dbReference type="EMBL" id="MAYT01000029">
    <property type="protein sequence ID" value="OCA82851.1"/>
    <property type="molecule type" value="Genomic_DNA"/>
</dbReference>
<dbReference type="PANTHER" id="PTHR37302">
    <property type="entry name" value="SLR1116 PROTEIN"/>
    <property type="match status" value="1"/>
</dbReference>
<comment type="caution">
    <text evidence="4">The sequence shown here is derived from an EMBL/GenBank/DDBJ whole genome shotgun (WGS) entry which is preliminary data.</text>
</comment>
<feature type="binding site" evidence="3">
    <location>
        <position position="125"/>
    </location>
    <ligand>
        <name>a divalent metal cation</name>
        <dbReference type="ChEBI" id="CHEBI:60240"/>
    </ligand>
</feature>
<evidence type="ECO:0000313" key="5">
    <source>
        <dbReference type="Proteomes" id="UP000092578"/>
    </source>
</evidence>
<dbReference type="RefSeq" id="WP_065411722.1">
    <property type="nucleotide sequence ID" value="NZ_MAYT01000029.1"/>
</dbReference>
<dbReference type="InterPro" id="IPR034660">
    <property type="entry name" value="DinB/YfiT-like"/>
</dbReference>
<feature type="binding site" evidence="3">
    <location>
        <position position="42"/>
    </location>
    <ligand>
        <name>a divalent metal cation</name>
        <dbReference type="ChEBI" id="CHEBI:60240"/>
    </ligand>
</feature>
<reference evidence="5" key="1">
    <citation type="submission" date="2016-05" db="EMBL/GenBank/DDBJ databases">
        <authorList>
            <person name="Liu B."/>
            <person name="Wang J."/>
            <person name="Zhu Y."/>
            <person name="Liu G."/>
            <person name="Chen Q."/>
            <person name="Chen Z."/>
            <person name="Lan J."/>
            <person name="Che J."/>
            <person name="Ge C."/>
            <person name="Shi H."/>
            <person name="Pan Z."/>
            <person name="Liu X."/>
        </authorList>
    </citation>
    <scope>NUCLEOTIDE SEQUENCE [LARGE SCALE GENOMIC DNA]</scope>
    <source>
        <strain evidence="5">FJAT-27215</strain>
    </source>
</reference>
<evidence type="ECO:0008006" key="6">
    <source>
        <dbReference type="Google" id="ProtNLM"/>
    </source>
</evidence>
<evidence type="ECO:0000256" key="3">
    <source>
        <dbReference type="PIRSR" id="PIRSR607837-1"/>
    </source>
</evidence>
<dbReference type="Proteomes" id="UP000092578">
    <property type="component" value="Unassembled WGS sequence"/>
</dbReference>
<dbReference type="Pfam" id="PF05163">
    <property type="entry name" value="DinB"/>
    <property type="match status" value="1"/>
</dbReference>
<keyword evidence="2 3" id="KW-0479">Metal-binding</keyword>
<protein>
    <recommendedName>
        <fullName evidence="6">Damage-inducible protein DinB</fullName>
    </recommendedName>
</protein>
<feature type="binding site" evidence="3">
    <location>
        <position position="121"/>
    </location>
    <ligand>
        <name>a divalent metal cation</name>
        <dbReference type="ChEBI" id="CHEBI:60240"/>
    </ligand>
</feature>
<gene>
    <name evidence="4" type="ORF">A8F95_14050</name>
</gene>
<dbReference type="PANTHER" id="PTHR37302:SF1">
    <property type="entry name" value="PROTEIN DINB"/>
    <property type="match status" value="1"/>
</dbReference>
<keyword evidence="5" id="KW-1185">Reference proteome</keyword>
<evidence type="ECO:0000313" key="4">
    <source>
        <dbReference type="EMBL" id="OCA82851.1"/>
    </source>
</evidence>
<dbReference type="AlphaFoldDB" id="A0A1B9AG85"/>
<evidence type="ECO:0000256" key="1">
    <source>
        <dbReference type="ARBA" id="ARBA00008635"/>
    </source>
</evidence>
<dbReference type="InterPro" id="IPR007837">
    <property type="entry name" value="DinB"/>
</dbReference>
<organism evidence="4 5">
    <name type="scientific">Pseudobacillus wudalianchiensis</name>
    <dbReference type="NCBI Taxonomy" id="1743143"/>
    <lineage>
        <taxon>Bacteria</taxon>
        <taxon>Bacillati</taxon>
        <taxon>Bacillota</taxon>
        <taxon>Bacilli</taxon>
        <taxon>Bacillales</taxon>
        <taxon>Bacillaceae</taxon>
        <taxon>Pseudobacillus</taxon>
    </lineage>
</organism>
<dbReference type="Gene3D" id="1.20.120.450">
    <property type="entry name" value="dinb family like domain"/>
    <property type="match status" value="1"/>
</dbReference>
<sequence>MFQYHVWASKKLFDYLQSEEVKPLFFKEVQSVFPSISEVTAHMLTVDHLWFERIKGVKNEGDSPVQFTSVEEAAEKMLQLHEDMATFLAQADPNRLIEYQTSEGEPYTNTIGEVVTHIINHGTYHRGNITAILRQLGVKGVSTDYIYFLRERK</sequence>
<evidence type="ECO:0000256" key="2">
    <source>
        <dbReference type="ARBA" id="ARBA00022723"/>
    </source>
</evidence>